<dbReference type="RefSeq" id="WP_168917105.1">
    <property type="nucleotide sequence ID" value="NZ_CP050804.1"/>
</dbReference>
<proteinExistence type="predicted"/>
<evidence type="ECO:0000313" key="3">
    <source>
        <dbReference type="Proteomes" id="UP000502298"/>
    </source>
</evidence>
<keyword evidence="3" id="KW-1185">Reference proteome</keyword>
<evidence type="ECO:0000313" key="2">
    <source>
        <dbReference type="EMBL" id="QJC21163.1"/>
    </source>
</evidence>
<dbReference type="GO" id="GO:0006950">
    <property type="term" value="P:response to stress"/>
    <property type="evidence" value="ECO:0007669"/>
    <property type="project" value="UniProtKB-ARBA"/>
</dbReference>
<organism evidence="2 3">
    <name type="scientific">Arcanobacterium buesumense</name>
    <dbReference type="NCBI Taxonomy" id="2722751"/>
    <lineage>
        <taxon>Bacteria</taxon>
        <taxon>Bacillati</taxon>
        <taxon>Actinomycetota</taxon>
        <taxon>Actinomycetes</taxon>
        <taxon>Actinomycetales</taxon>
        <taxon>Actinomycetaceae</taxon>
        <taxon>Arcanobacterium</taxon>
    </lineage>
</organism>
<gene>
    <name evidence="2" type="ORF">HC352_00590</name>
</gene>
<dbReference type="SMART" id="SM00731">
    <property type="entry name" value="SprT"/>
    <property type="match status" value="1"/>
</dbReference>
<dbReference type="AlphaFoldDB" id="A0A6H2EJL7"/>
<feature type="domain" description="SprT-like" evidence="1">
    <location>
        <begin position="1"/>
        <end position="139"/>
    </location>
</feature>
<reference evidence="2 3" key="1">
    <citation type="submission" date="2020-03" db="EMBL/GenBank/DDBJ databases">
        <title>Complete genome of Arcanobacterium buesumensis sp. nov. strain 2701.</title>
        <authorList>
            <person name="Borowiak M."/>
            <person name="Alssahen M."/>
            <person name="Laemmler C."/>
            <person name="Malorny B."/>
            <person name="Hassan A."/>
            <person name="Prenger-Berninghoff E."/>
            <person name="Ploetz M."/>
            <person name="Abdulmawjood A."/>
        </authorList>
    </citation>
    <scope>NUCLEOTIDE SEQUENCE [LARGE SCALE GENOMIC DNA]</scope>
    <source>
        <strain evidence="2 3">2701</strain>
    </source>
</reference>
<dbReference type="Pfam" id="PF10263">
    <property type="entry name" value="SprT-like"/>
    <property type="match status" value="1"/>
</dbReference>
<dbReference type="EMBL" id="CP050804">
    <property type="protein sequence ID" value="QJC21163.1"/>
    <property type="molecule type" value="Genomic_DNA"/>
</dbReference>
<dbReference type="InterPro" id="IPR006640">
    <property type="entry name" value="SprT-like_domain"/>
</dbReference>
<sequence length="151" mass="17080">MDIEQARALAQELMAFHGLTEWSFAFDRAKRRAGAAHFDRKQITLSRALTQASDADAVRDTILHEIAHVLVGPGHGHDRLWQETCVRIGGSGQVRLRNAPHIPGAWVGVCPAGHHVERFRRPNRPLSCALCHPRSFSPHHQFVWYRRKDAT</sequence>
<dbReference type="KEGG" id="arca:HC352_00590"/>
<accession>A0A6H2EJL7</accession>
<dbReference type="Proteomes" id="UP000502298">
    <property type="component" value="Chromosome"/>
</dbReference>
<name>A0A6H2EJL7_9ACTO</name>
<protein>
    <submittedName>
        <fullName evidence="2">SprT domain-containing protein</fullName>
    </submittedName>
</protein>
<evidence type="ECO:0000259" key="1">
    <source>
        <dbReference type="SMART" id="SM00731"/>
    </source>
</evidence>